<gene>
    <name evidence="2" type="ORF">B0H67DRAFT_219408</name>
</gene>
<feature type="region of interest" description="Disordered" evidence="1">
    <location>
        <begin position="134"/>
        <end position="182"/>
    </location>
</feature>
<keyword evidence="3" id="KW-1185">Reference proteome</keyword>
<reference evidence="2" key="1">
    <citation type="submission" date="2023-06" db="EMBL/GenBank/DDBJ databases">
        <title>Genome-scale phylogeny and comparative genomics of the fungal order Sordariales.</title>
        <authorList>
            <consortium name="Lawrence Berkeley National Laboratory"/>
            <person name="Hensen N."/>
            <person name="Bonometti L."/>
            <person name="Westerberg I."/>
            <person name="Brannstrom I.O."/>
            <person name="Guillou S."/>
            <person name="Cros-Aarteil S."/>
            <person name="Calhoun S."/>
            <person name="Haridas S."/>
            <person name="Kuo A."/>
            <person name="Mondo S."/>
            <person name="Pangilinan J."/>
            <person name="Riley R."/>
            <person name="Labutti K."/>
            <person name="Andreopoulos B."/>
            <person name="Lipzen A."/>
            <person name="Chen C."/>
            <person name="Yanf M."/>
            <person name="Daum C."/>
            <person name="Ng V."/>
            <person name="Clum A."/>
            <person name="Steindorff A."/>
            <person name="Ohm R."/>
            <person name="Martin F."/>
            <person name="Silar P."/>
            <person name="Natvig D."/>
            <person name="Lalanne C."/>
            <person name="Gautier V."/>
            <person name="Ament-Velasquez S.L."/>
            <person name="Kruys A."/>
            <person name="Hutchinson M.I."/>
            <person name="Powell A.J."/>
            <person name="Barry K."/>
            <person name="Miller A.N."/>
            <person name="Grigoriev I.V."/>
            <person name="Debuchy R."/>
            <person name="Gladieux P."/>
            <person name="Thoren M.H."/>
            <person name="Johannesson H."/>
        </authorList>
    </citation>
    <scope>NUCLEOTIDE SEQUENCE</scope>
    <source>
        <strain evidence="2">SMH4607-1</strain>
    </source>
</reference>
<sequence>MKPREDYLLGIGSWIGERLDSYPFIPIPSPSEVDSAAIPEISPHGIPTQQQTTQPADKNARIEKKKTTEKAPSFPKTKSLRHSPLPRRQRLLDTRATIELHQVPEERARGQAISLLAVKGTEFSWNDSQLENWKASNGSQWSKRRLNGKESSTGRTSGSKKSCKHFGRTRGRPQGPYRDVRV</sequence>
<evidence type="ECO:0000313" key="3">
    <source>
        <dbReference type="Proteomes" id="UP001172102"/>
    </source>
</evidence>
<feature type="region of interest" description="Disordered" evidence="1">
    <location>
        <begin position="33"/>
        <end position="90"/>
    </location>
</feature>
<evidence type="ECO:0000256" key="1">
    <source>
        <dbReference type="SAM" id="MobiDB-lite"/>
    </source>
</evidence>
<feature type="compositionally biased region" description="Basic residues" evidence="1">
    <location>
        <begin position="78"/>
        <end position="89"/>
    </location>
</feature>
<proteinExistence type="predicted"/>
<dbReference type="AlphaFoldDB" id="A0AA40AF54"/>
<feature type="compositionally biased region" description="Low complexity" evidence="1">
    <location>
        <begin position="149"/>
        <end position="160"/>
    </location>
</feature>
<dbReference type="EMBL" id="JAUKUA010000004">
    <property type="protein sequence ID" value="KAK0714670.1"/>
    <property type="molecule type" value="Genomic_DNA"/>
</dbReference>
<feature type="compositionally biased region" description="Basic and acidic residues" evidence="1">
    <location>
        <begin position="58"/>
        <end position="69"/>
    </location>
</feature>
<name>A0AA40AF54_9PEZI</name>
<organism evidence="2 3">
    <name type="scientific">Lasiosphaeris hirsuta</name>
    <dbReference type="NCBI Taxonomy" id="260670"/>
    <lineage>
        <taxon>Eukaryota</taxon>
        <taxon>Fungi</taxon>
        <taxon>Dikarya</taxon>
        <taxon>Ascomycota</taxon>
        <taxon>Pezizomycotina</taxon>
        <taxon>Sordariomycetes</taxon>
        <taxon>Sordariomycetidae</taxon>
        <taxon>Sordariales</taxon>
        <taxon>Lasiosphaeriaceae</taxon>
        <taxon>Lasiosphaeris</taxon>
    </lineage>
</organism>
<dbReference type="Proteomes" id="UP001172102">
    <property type="component" value="Unassembled WGS sequence"/>
</dbReference>
<protein>
    <submittedName>
        <fullName evidence="2">Uncharacterized protein</fullName>
    </submittedName>
</protein>
<evidence type="ECO:0000313" key="2">
    <source>
        <dbReference type="EMBL" id="KAK0714670.1"/>
    </source>
</evidence>
<feature type="compositionally biased region" description="Basic residues" evidence="1">
    <location>
        <begin position="161"/>
        <end position="171"/>
    </location>
</feature>
<accession>A0AA40AF54</accession>
<feature type="compositionally biased region" description="Polar residues" evidence="1">
    <location>
        <begin position="47"/>
        <end position="56"/>
    </location>
</feature>
<comment type="caution">
    <text evidence="2">The sequence shown here is derived from an EMBL/GenBank/DDBJ whole genome shotgun (WGS) entry which is preliminary data.</text>
</comment>